<gene>
    <name evidence="1" type="ORF">KC19_12G038200</name>
</gene>
<dbReference type="Proteomes" id="UP000822688">
    <property type="component" value="Chromosome 12"/>
</dbReference>
<accession>A0A8T0G5S4</accession>
<dbReference type="EMBL" id="CM026433">
    <property type="protein sequence ID" value="KAG0553777.1"/>
    <property type="molecule type" value="Genomic_DNA"/>
</dbReference>
<comment type="caution">
    <text evidence="1">The sequence shown here is derived from an EMBL/GenBank/DDBJ whole genome shotgun (WGS) entry which is preliminary data.</text>
</comment>
<name>A0A8T0G5S4_CERPU</name>
<proteinExistence type="predicted"/>
<evidence type="ECO:0000313" key="1">
    <source>
        <dbReference type="EMBL" id="KAG0553777.1"/>
    </source>
</evidence>
<keyword evidence="2" id="KW-1185">Reference proteome</keyword>
<evidence type="ECO:0000313" key="2">
    <source>
        <dbReference type="Proteomes" id="UP000822688"/>
    </source>
</evidence>
<sequence>MKIKKQECGQDRAKEERRSIDTEMSTTFFVIIEIIDLLNLNNQPKLETHTTAIPIVSSAAPAHTETKPSAELKNQLRQGTLSHSLGSNLAAVRSKFCAM</sequence>
<protein>
    <submittedName>
        <fullName evidence="1">Uncharacterized protein</fullName>
    </submittedName>
</protein>
<organism evidence="1 2">
    <name type="scientific">Ceratodon purpureus</name>
    <name type="common">Fire moss</name>
    <name type="synonym">Dicranum purpureum</name>
    <dbReference type="NCBI Taxonomy" id="3225"/>
    <lineage>
        <taxon>Eukaryota</taxon>
        <taxon>Viridiplantae</taxon>
        <taxon>Streptophyta</taxon>
        <taxon>Embryophyta</taxon>
        <taxon>Bryophyta</taxon>
        <taxon>Bryophytina</taxon>
        <taxon>Bryopsida</taxon>
        <taxon>Dicranidae</taxon>
        <taxon>Pseudoditrichales</taxon>
        <taxon>Ditrichaceae</taxon>
        <taxon>Ceratodon</taxon>
    </lineage>
</organism>
<reference evidence="1" key="1">
    <citation type="submission" date="2020-06" db="EMBL/GenBank/DDBJ databases">
        <title>WGS assembly of Ceratodon purpureus strain R40.</title>
        <authorList>
            <person name="Carey S.B."/>
            <person name="Jenkins J."/>
            <person name="Shu S."/>
            <person name="Lovell J.T."/>
            <person name="Sreedasyam A."/>
            <person name="Maumus F."/>
            <person name="Tiley G.P."/>
            <person name="Fernandez-Pozo N."/>
            <person name="Barry K."/>
            <person name="Chen C."/>
            <person name="Wang M."/>
            <person name="Lipzen A."/>
            <person name="Daum C."/>
            <person name="Saski C.A."/>
            <person name="Payton A.C."/>
            <person name="Mcbreen J.C."/>
            <person name="Conrad R.E."/>
            <person name="Kollar L.M."/>
            <person name="Olsson S."/>
            <person name="Huttunen S."/>
            <person name="Landis J.B."/>
            <person name="Wickett N.J."/>
            <person name="Johnson M.G."/>
            <person name="Rensing S.A."/>
            <person name="Grimwood J."/>
            <person name="Schmutz J."/>
            <person name="Mcdaniel S.F."/>
        </authorList>
    </citation>
    <scope>NUCLEOTIDE SEQUENCE</scope>
    <source>
        <strain evidence="1">R40</strain>
    </source>
</reference>
<dbReference type="AlphaFoldDB" id="A0A8T0G5S4"/>